<feature type="active site" description="Nucleophile" evidence="2">
    <location>
        <position position="48"/>
    </location>
</feature>
<dbReference type="PROSITE" id="PS51635">
    <property type="entry name" value="PNPLA"/>
    <property type="match status" value="1"/>
</dbReference>
<keyword evidence="5" id="KW-1185">Reference proteome</keyword>
<feature type="short sequence motif" description="GXGXXG" evidence="2">
    <location>
        <begin position="14"/>
        <end position="19"/>
    </location>
</feature>
<feature type="domain" description="PNPLA" evidence="3">
    <location>
        <begin position="10"/>
        <end position="199"/>
    </location>
</feature>
<accession>A0AAP5IF32</accession>
<name>A0AAP5IF32_9CYAN</name>
<dbReference type="InterPro" id="IPR002641">
    <property type="entry name" value="PNPLA_dom"/>
</dbReference>
<dbReference type="RefSeq" id="WP_208344188.1">
    <property type="nucleotide sequence ID" value="NZ_CAWQFN010000482.1"/>
</dbReference>
<dbReference type="PANTHER" id="PTHR24138:SF10">
    <property type="entry name" value="PHOSPHOLIPASE A2"/>
    <property type="match status" value="1"/>
</dbReference>
<dbReference type="EMBL" id="JAALHA020000035">
    <property type="protein sequence ID" value="MDR9900551.1"/>
    <property type="molecule type" value="Genomic_DNA"/>
</dbReference>
<evidence type="ECO:0000313" key="5">
    <source>
        <dbReference type="Proteomes" id="UP000667802"/>
    </source>
</evidence>
<gene>
    <name evidence="4" type="ORF">G7B40_039360</name>
</gene>
<protein>
    <submittedName>
        <fullName evidence="4">Patatin-like phospholipase family protein</fullName>
    </submittedName>
</protein>
<feature type="short sequence motif" description="DGA/G" evidence="2">
    <location>
        <begin position="186"/>
        <end position="188"/>
    </location>
</feature>
<feature type="active site" description="Proton acceptor" evidence="2">
    <location>
        <position position="186"/>
    </location>
</feature>
<dbReference type="Gene3D" id="3.40.1090.10">
    <property type="entry name" value="Cytosolic phospholipase A2 catalytic domain"/>
    <property type="match status" value="1"/>
</dbReference>
<dbReference type="GO" id="GO:0016042">
    <property type="term" value="P:lipid catabolic process"/>
    <property type="evidence" value="ECO:0007669"/>
    <property type="project" value="UniProtKB-UniRule"/>
</dbReference>
<comment type="caution">
    <text evidence="4">The sequence shown here is derived from an EMBL/GenBank/DDBJ whole genome shotgun (WGS) entry which is preliminary data.</text>
</comment>
<dbReference type="InterPro" id="IPR047156">
    <property type="entry name" value="Teg/CotR/CapV-like"/>
</dbReference>
<dbReference type="SUPFAM" id="SSF52151">
    <property type="entry name" value="FabD/lysophospholipase-like"/>
    <property type="match status" value="1"/>
</dbReference>
<keyword evidence="2" id="KW-0378">Hydrolase</keyword>
<proteinExistence type="predicted"/>
<dbReference type="Proteomes" id="UP000667802">
    <property type="component" value="Unassembled WGS sequence"/>
</dbReference>
<dbReference type="CDD" id="cd07199">
    <property type="entry name" value="Pat17_PNPLA8_PNPLA9_like"/>
    <property type="match status" value="1"/>
</dbReference>
<dbReference type="AlphaFoldDB" id="A0AAP5IF32"/>
<dbReference type="GO" id="GO:0016787">
    <property type="term" value="F:hydrolase activity"/>
    <property type="evidence" value="ECO:0007669"/>
    <property type="project" value="UniProtKB-UniRule"/>
</dbReference>
<organism evidence="4 5">
    <name type="scientific">Aetokthonos hydrillicola Thurmond2011</name>
    <dbReference type="NCBI Taxonomy" id="2712845"/>
    <lineage>
        <taxon>Bacteria</taxon>
        <taxon>Bacillati</taxon>
        <taxon>Cyanobacteriota</taxon>
        <taxon>Cyanophyceae</taxon>
        <taxon>Nostocales</taxon>
        <taxon>Hapalosiphonaceae</taxon>
        <taxon>Aetokthonos</taxon>
    </lineage>
</organism>
<dbReference type="NCBIfam" id="NF041079">
    <property type="entry name" value="CBASS_lipase"/>
    <property type="match status" value="1"/>
</dbReference>
<evidence type="ECO:0000259" key="3">
    <source>
        <dbReference type="PROSITE" id="PS51635"/>
    </source>
</evidence>
<dbReference type="Pfam" id="PF01734">
    <property type="entry name" value="Patatin"/>
    <property type="match status" value="1"/>
</dbReference>
<reference evidence="5" key="1">
    <citation type="journal article" date="2021" name="Science">
        <title>Hunting the eagle killer: A cyanobacterial neurotoxin causes vacuolar myelinopathy.</title>
        <authorList>
            <person name="Breinlinger S."/>
            <person name="Phillips T.J."/>
            <person name="Haram B.N."/>
            <person name="Mares J."/>
            <person name="Martinez Yerena J.A."/>
            <person name="Hrouzek P."/>
            <person name="Sobotka R."/>
            <person name="Henderson W.M."/>
            <person name="Schmieder P."/>
            <person name="Williams S.M."/>
            <person name="Lauderdale J.D."/>
            <person name="Wilde H.D."/>
            <person name="Gerrin W."/>
            <person name="Kust A."/>
            <person name="Washington J.W."/>
            <person name="Wagner C."/>
            <person name="Geier B."/>
            <person name="Liebeke M."/>
            <person name="Enke H."/>
            <person name="Niedermeyer T.H.J."/>
            <person name="Wilde S.B."/>
        </authorList>
    </citation>
    <scope>NUCLEOTIDE SEQUENCE [LARGE SCALE GENOMIC DNA]</scope>
    <source>
        <strain evidence="5">Thurmond2011</strain>
    </source>
</reference>
<dbReference type="PANTHER" id="PTHR24138">
    <property type="entry name" value="INTRACELLLAR PHOSPHOLIPASE A FAMILY"/>
    <property type="match status" value="1"/>
</dbReference>
<evidence type="ECO:0000256" key="2">
    <source>
        <dbReference type="PROSITE-ProRule" id="PRU01161"/>
    </source>
</evidence>
<keyword evidence="2" id="KW-0442">Lipid degradation</keyword>
<sequence length="339" mass="37385">MEQANNFQILSLSGGGYLGLYQVVVLCELEERVGKPVAQCFDLLAGTSIGGIVALSLALEVPAATILHAFEKHGQSIFSARSVPRSTFGKVIDLGRGLFNPKYKHDGLRKALHEFIDPATLIGDLKHPVVIPTINLTKGRPQVFKTPHHERFERDHLVSVHDVALATSAAPTFFPLAQVGNELFTDGGLCANMPDAVALHEAEYFFQIPTEHVSILSIGTTTSQFSFSHSTGRNLGILDWFYDTRLMSVILSSQQKLTEFMLTHKLSDRYFRIDSIQSKAQERDLGLDVATPNAQSTIKGLASAALREAISSPVLRRMLQHTPPTPYFYYGSHRNSDHS</sequence>
<feature type="short sequence motif" description="GXSXG" evidence="2">
    <location>
        <begin position="46"/>
        <end position="50"/>
    </location>
</feature>
<dbReference type="InterPro" id="IPR016035">
    <property type="entry name" value="Acyl_Trfase/lysoPLipase"/>
</dbReference>
<keyword evidence="1 2" id="KW-0443">Lipid metabolism</keyword>
<evidence type="ECO:0000256" key="1">
    <source>
        <dbReference type="ARBA" id="ARBA00023098"/>
    </source>
</evidence>
<evidence type="ECO:0000313" key="4">
    <source>
        <dbReference type="EMBL" id="MDR9900551.1"/>
    </source>
</evidence>